<dbReference type="InterPro" id="IPR003439">
    <property type="entry name" value="ABC_transporter-like_ATP-bd"/>
</dbReference>
<evidence type="ECO:0000256" key="5">
    <source>
        <dbReference type="ARBA" id="ARBA00022989"/>
    </source>
</evidence>
<keyword evidence="5 7" id="KW-1133">Transmembrane helix</keyword>
<feature type="domain" description="ABC transmembrane type-1" evidence="9">
    <location>
        <begin position="19"/>
        <end position="304"/>
    </location>
</feature>
<dbReference type="InterPro" id="IPR027417">
    <property type="entry name" value="P-loop_NTPase"/>
</dbReference>
<keyword evidence="11" id="KW-1185">Reference proteome</keyword>
<dbReference type="Pfam" id="PF00005">
    <property type="entry name" value="ABC_tran"/>
    <property type="match status" value="1"/>
</dbReference>
<dbReference type="SMART" id="SM00382">
    <property type="entry name" value="AAA"/>
    <property type="match status" value="1"/>
</dbReference>
<organism evidence="10 11">
    <name type="scientific">Marinicrinis lubricantis</name>
    <dbReference type="NCBI Taxonomy" id="2086470"/>
    <lineage>
        <taxon>Bacteria</taxon>
        <taxon>Bacillati</taxon>
        <taxon>Bacillota</taxon>
        <taxon>Bacilli</taxon>
        <taxon>Bacillales</taxon>
        <taxon>Paenibacillaceae</taxon>
    </lineage>
</organism>
<dbReference type="PANTHER" id="PTHR43394">
    <property type="entry name" value="ATP-DEPENDENT PERMEASE MDL1, MITOCHONDRIAL"/>
    <property type="match status" value="1"/>
</dbReference>
<dbReference type="EMBL" id="JBHSQV010000032">
    <property type="protein sequence ID" value="MFC5985831.1"/>
    <property type="molecule type" value="Genomic_DNA"/>
</dbReference>
<evidence type="ECO:0000256" key="3">
    <source>
        <dbReference type="ARBA" id="ARBA00022741"/>
    </source>
</evidence>
<dbReference type="Gene3D" id="3.40.50.300">
    <property type="entry name" value="P-loop containing nucleotide triphosphate hydrolases"/>
    <property type="match status" value="1"/>
</dbReference>
<dbReference type="PROSITE" id="PS50929">
    <property type="entry name" value="ABC_TM1F"/>
    <property type="match status" value="1"/>
</dbReference>
<dbReference type="GO" id="GO:0005524">
    <property type="term" value="F:ATP binding"/>
    <property type="evidence" value="ECO:0007669"/>
    <property type="project" value="UniProtKB-KW"/>
</dbReference>
<accession>A0ABW1IL80</accession>
<dbReference type="InterPro" id="IPR036640">
    <property type="entry name" value="ABC1_TM_sf"/>
</dbReference>
<keyword evidence="6 7" id="KW-0472">Membrane</keyword>
<feature type="transmembrane region" description="Helical" evidence="7">
    <location>
        <begin position="138"/>
        <end position="155"/>
    </location>
</feature>
<dbReference type="InterPro" id="IPR039421">
    <property type="entry name" value="Type_1_exporter"/>
</dbReference>
<keyword evidence="2 7" id="KW-0812">Transmembrane</keyword>
<keyword evidence="4 10" id="KW-0067">ATP-binding</keyword>
<feature type="domain" description="ABC transporter" evidence="8">
    <location>
        <begin position="338"/>
        <end position="573"/>
    </location>
</feature>
<evidence type="ECO:0000256" key="7">
    <source>
        <dbReference type="SAM" id="Phobius"/>
    </source>
</evidence>
<dbReference type="PANTHER" id="PTHR43394:SF1">
    <property type="entry name" value="ATP-BINDING CASSETTE SUB-FAMILY B MEMBER 10, MITOCHONDRIAL"/>
    <property type="match status" value="1"/>
</dbReference>
<feature type="transmembrane region" description="Helical" evidence="7">
    <location>
        <begin position="244"/>
        <end position="266"/>
    </location>
</feature>
<dbReference type="Pfam" id="PF00664">
    <property type="entry name" value="ABC_membrane"/>
    <property type="match status" value="1"/>
</dbReference>
<evidence type="ECO:0000256" key="6">
    <source>
        <dbReference type="ARBA" id="ARBA00023136"/>
    </source>
</evidence>
<feature type="transmembrane region" description="Helical" evidence="7">
    <location>
        <begin position="55"/>
        <end position="76"/>
    </location>
</feature>
<dbReference type="SUPFAM" id="SSF90123">
    <property type="entry name" value="ABC transporter transmembrane region"/>
    <property type="match status" value="1"/>
</dbReference>
<evidence type="ECO:0000313" key="10">
    <source>
        <dbReference type="EMBL" id="MFC5985831.1"/>
    </source>
</evidence>
<evidence type="ECO:0000259" key="8">
    <source>
        <dbReference type="PROSITE" id="PS50893"/>
    </source>
</evidence>
<comment type="subcellular location">
    <subcellularLocation>
        <location evidence="1">Cell membrane</location>
        <topology evidence="1">Multi-pass membrane protein</topology>
    </subcellularLocation>
</comment>
<dbReference type="PROSITE" id="PS50893">
    <property type="entry name" value="ABC_TRANSPORTER_2"/>
    <property type="match status" value="1"/>
</dbReference>
<keyword evidence="3" id="KW-0547">Nucleotide-binding</keyword>
<comment type="caution">
    <text evidence="10">The sequence shown here is derived from an EMBL/GenBank/DDBJ whole genome shotgun (WGS) entry which is preliminary data.</text>
</comment>
<evidence type="ECO:0000259" key="9">
    <source>
        <dbReference type="PROSITE" id="PS50929"/>
    </source>
</evidence>
<dbReference type="RefSeq" id="WP_379893051.1">
    <property type="nucleotide sequence ID" value="NZ_CBCSCT010000013.1"/>
</dbReference>
<dbReference type="InterPro" id="IPR011527">
    <property type="entry name" value="ABC1_TM_dom"/>
</dbReference>
<feature type="transmembrane region" description="Helical" evidence="7">
    <location>
        <begin position="161"/>
        <end position="179"/>
    </location>
</feature>
<dbReference type="InterPro" id="IPR003593">
    <property type="entry name" value="AAA+_ATPase"/>
</dbReference>
<evidence type="ECO:0000256" key="1">
    <source>
        <dbReference type="ARBA" id="ARBA00004651"/>
    </source>
</evidence>
<sequence>MKGKKLLRDHIRAHWPYYAVAVTIMAAANIIYAFFPRVLGQFTDELELQGLTEQSVVKYSLLLLAIGVGYGLFFGIGQYINHRMGRYFEFNTRQKLFRHFTVLSEDYFSRNGKGKMLSYVMNDVTSVRESIANGVNQMTNASILLISVIVMISISGIPFSLLAISVAPLLSIPFLVIYFGPRIRERSKNVQESLAVMTESAEEQFGGIKVTKTFATEQIAHERFSETVDRIRANQLRLVKATSLFQSVLPFVGAMSMVVAITYGGILVSRSALSLGDFVAITLYLRMIMQPLQQIGNVINTIQRSRASLDRLNRLLSEVPDIREAAEATPLQPAATDIEIHGLSFQYPGANRPSLQDIHISIKAGSTLGIIGKTGSGKTTLMKLLLRVYDAPEHTIMIGGKDIRQITLESLRSQIAYVPQDGFLFSTTIRDNIAFYDRKASMERVEEAAKHAEIYENIVGFPKGFETRLGERGLTLSGGQRQRTSLARGMIKNAPILIMDDSVSAVDAVTETKIISNLKKLRQGKTTLLIAHRISAVKHADEIIVLDDGRITERGTHEELLRLGGYYASLHSIQEGDDSIEQQGG</sequence>
<evidence type="ECO:0000313" key="11">
    <source>
        <dbReference type="Proteomes" id="UP001596250"/>
    </source>
</evidence>
<reference evidence="11" key="1">
    <citation type="journal article" date="2019" name="Int. J. Syst. Evol. Microbiol.">
        <title>The Global Catalogue of Microorganisms (GCM) 10K type strain sequencing project: providing services to taxonomists for standard genome sequencing and annotation.</title>
        <authorList>
            <consortium name="The Broad Institute Genomics Platform"/>
            <consortium name="The Broad Institute Genome Sequencing Center for Infectious Disease"/>
            <person name="Wu L."/>
            <person name="Ma J."/>
        </authorList>
    </citation>
    <scope>NUCLEOTIDE SEQUENCE [LARGE SCALE GENOMIC DNA]</scope>
    <source>
        <strain evidence="11">CCM 8749</strain>
    </source>
</reference>
<protein>
    <submittedName>
        <fullName evidence="10">ABC transporter ATP-binding protein</fullName>
    </submittedName>
</protein>
<dbReference type="SUPFAM" id="SSF52540">
    <property type="entry name" value="P-loop containing nucleoside triphosphate hydrolases"/>
    <property type="match status" value="1"/>
</dbReference>
<feature type="transmembrane region" description="Helical" evidence="7">
    <location>
        <begin position="15"/>
        <end position="35"/>
    </location>
</feature>
<name>A0ABW1IL80_9BACL</name>
<evidence type="ECO:0000256" key="2">
    <source>
        <dbReference type="ARBA" id="ARBA00022692"/>
    </source>
</evidence>
<dbReference type="Proteomes" id="UP001596250">
    <property type="component" value="Unassembled WGS sequence"/>
</dbReference>
<dbReference type="CDD" id="cd18541">
    <property type="entry name" value="ABC_6TM_TmrB_like"/>
    <property type="match status" value="1"/>
</dbReference>
<evidence type="ECO:0000256" key="4">
    <source>
        <dbReference type="ARBA" id="ARBA00022840"/>
    </source>
</evidence>
<proteinExistence type="predicted"/>
<dbReference type="Gene3D" id="1.20.1560.10">
    <property type="entry name" value="ABC transporter type 1, transmembrane domain"/>
    <property type="match status" value="1"/>
</dbReference>
<gene>
    <name evidence="10" type="ORF">ACFPXP_05230</name>
</gene>